<dbReference type="GO" id="GO:0008080">
    <property type="term" value="F:N-acetyltransferase activity"/>
    <property type="evidence" value="ECO:0007669"/>
    <property type="project" value="TreeGrafter"/>
</dbReference>
<dbReference type="PANTHER" id="PTHR13355">
    <property type="entry name" value="GLUCOSAMINE 6-PHOSPHATE N-ACETYLTRANSFERASE"/>
    <property type="match status" value="1"/>
</dbReference>
<evidence type="ECO:0000259" key="1">
    <source>
        <dbReference type="PROSITE" id="PS51186"/>
    </source>
</evidence>
<dbReference type="Gene3D" id="3.40.630.30">
    <property type="match status" value="1"/>
</dbReference>
<dbReference type="Proteomes" id="UP000586031">
    <property type="component" value="Unassembled WGS sequence"/>
</dbReference>
<dbReference type="PANTHER" id="PTHR13355:SF15">
    <property type="entry name" value="GCN5-RELATED N-ACETYLTRANSFERASE 3, CHLOROPLASTIC"/>
    <property type="match status" value="1"/>
</dbReference>
<dbReference type="AlphaFoldDB" id="A0A7J4TLG5"/>
<sequence length="148" mass="17309">MSKRARLIKESELEQLLSLYKYLIPEDPKLEIDSTLKKHWDDILSDPSLFYVVAEENDKLVSSCNITIIKNLTREAKPYGLIENVITHPDYRNKGYGTLVLEKALEIAGDKNCYKVMLMTSRKDEKTFHFYEKSGFDRREKTAFIVRI</sequence>
<evidence type="ECO:0000313" key="3">
    <source>
        <dbReference type="Proteomes" id="UP000586031"/>
    </source>
</evidence>
<feature type="domain" description="N-acetyltransferase" evidence="1">
    <location>
        <begin position="3"/>
        <end position="148"/>
    </location>
</feature>
<proteinExistence type="predicted"/>
<keyword evidence="2" id="KW-0808">Transferase</keyword>
<reference evidence="3" key="1">
    <citation type="journal article" date="2020" name="bioRxiv">
        <title>A rank-normalized archaeal taxonomy based on genome phylogeny resolves widespread incomplete and uneven classifications.</title>
        <authorList>
            <person name="Rinke C."/>
            <person name="Chuvochina M."/>
            <person name="Mussig A.J."/>
            <person name="Chaumeil P.-A."/>
            <person name="Waite D.W."/>
            <person name="Whitman W.B."/>
            <person name="Parks D.H."/>
            <person name="Hugenholtz P."/>
        </authorList>
    </citation>
    <scope>NUCLEOTIDE SEQUENCE [LARGE SCALE GENOMIC DNA]</scope>
</reference>
<accession>A0A7J4TLG5</accession>
<dbReference type="EMBL" id="DUHE01000214">
    <property type="protein sequence ID" value="HII84701.1"/>
    <property type="molecule type" value="Genomic_DNA"/>
</dbReference>
<dbReference type="InterPro" id="IPR039143">
    <property type="entry name" value="GNPNAT1-like"/>
</dbReference>
<dbReference type="InterPro" id="IPR000182">
    <property type="entry name" value="GNAT_dom"/>
</dbReference>
<dbReference type="Pfam" id="PF00583">
    <property type="entry name" value="Acetyltransf_1"/>
    <property type="match status" value="1"/>
</dbReference>
<dbReference type="SUPFAM" id="SSF55729">
    <property type="entry name" value="Acyl-CoA N-acyltransferases (Nat)"/>
    <property type="match status" value="1"/>
</dbReference>
<comment type="caution">
    <text evidence="2">The sequence shown here is derived from an EMBL/GenBank/DDBJ whole genome shotgun (WGS) entry which is preliminary data.</text>
</comment>
<evidence type="ECO:0000313" key="2">
    <source>
        <dbReference type="EMBL" id="HII84701.1"/>
    </source>
</evidence>
<dbReference type="PROSITE" id="PS51186">
    <property type="entry name" value="GNAT"/>
    <property type="match status" value="1"/>
</dbReference>
<protein>
    <submittedName>
        <fullName evidence="2">GNAT family N-acetyltransferase</fullName>
    </submittedName>
</protein>
<dbReference type="InterPro" id="IPR016181">
    <property type="entry name" value="Acyl_CoA_acyltransferase"/>
</dbReference>
<dbReference type="CDD" id="cd04301">
    <property type="entry name" value="NAT_SF"/>
    <property type="match status" value="1"/>
</dbReference>
<organism evidence="2 3">
    <name type="scientific">Methanobacterium subterraneum</name>
    <dbReference type="NCBI Taxonomy" id="59277"/>
    <lineage>
        <taxon>Archaea</taxon>
        <taxon>Methanobacteriati</taxon>
        <taxon>Methanobacteriota</taxon>
        <taxon>Methanomada group</taxon>
        <taxon>Methanobacteria</taxon>
        <taxon>Methanobacteriales</taxon>
        <taxon>Methanobacteriaceae</taxon>
        <taxon>Methanobacterium</taxon>
    </lineage>
</organism>
<gene>
    <name evidence="2" type="ORF">HA271_07715</name>
</gene>
<name>A0A7J4TLG5_9EURY</name>